<protein>
    <submittedName>
        <fullName evidence="1">Uncharacterized protein</fullName>
    </submittedName>
</protein>
<dbReference type="AlphaFoldDB" id="A0A448WV33"/>
<name>A0A448WV33_9PLAT</name>
<dbReference type="EMBL" id="CAAALY010048328">
    <property type="protein sequence ID" value="VEL20865.1"/>
    <property type="molecule type" value="Genomic_DNA"/>
</dbReference>
<organism evidence="1 2">
    <name type="scientific">Protopolystoma xenopodis</name>
    <dbReference type="NCBI Taxonomy" id="117903"/>
    <lineage>
        <taxon>Eukaryota</taxon>
        <taxon>Metazoa</taxon>
        <taxon>Spiralia</taxon>
        <taxon>Lophotrochozoa</taxon>
        <taxon>Platyhelminthes</taxon>
        <taxon>Monogenea</taxon>
        <taxon>Polyopisthocotylea</taxon>
        <taxon>Polystomatidea</taxon>
        <taxon>Polystomatidae</taxon>
        <taxon>Protopolystoma</taxon>
    </lineage>
</organism>
<sequence length="104" mass="11563">MQRLETGCKCVIVTSCPLSRSLAHTAIVKPINRPNLPQHIHSRAELLMHRINSFTAKHYQASIARVSTSISEYDASNIVLNPANALGVMCYRSTSLHYDKPGFL</sequence>
<keyword evidence="2" id="KW-1185">Reference proteome</keyword>
<dbReference type="Proteomes" id="UP000784294">
    <property type="component" value="Unassembled WGS sequence"/>
</dbReference>
<reference evidence="1" key="1">
    <citation type="submission" date="2018-11" db="EMBL/GenBank/DDBJ databases">
        <authorList>
            <consortium name="Pathogen Informatics"/>
        </authorList>
    </citation>
    <scope>NUCLEOTIDE SEQUENCE</scope>
</reference>
<evidence type="ECO:0000313" key="2">
    <source>
        <dbReference type="Proteomes" id="UP000784294"/>
    </source>
</evidence>
<accession>A0A448WV33</accession>
<proteinExistence type="predicted"/>
<comment type="caution">
    <text evidence="1">The sequence shown here is derived from an EMBL/GenBank/DDBJ whole genome shotgun (WGS) entry which is preliminary data.</text>
</comment>
<gene>
    <name evidence="1" type="ORF">PXEA_LOCUS14305</name>
</gene>
<evidence type="ECO:0000313" key="1">
    <source>
        <dbReference type="EMBL" id="VEL20865.1"/>
    </source>
</evidence>